<keyword evidence="1" id="KW-0472">Membrane</keyword>
<evidence type="ECO:0000313" key="2">
    <source>
        <dbReference type="EMBL" id="MBS6940755.1"/>
    </source>
</evidence>
<comment type="caution">
    <text evidence="2">The sequence shown here is derived from an EMBL/GenBank/DDBJ whole genome shotgun (WGS) entry which is preliminary data.</text>
</comment>
<gene>
    <name evidence="2" type="ORF">KH142_04605</name>
</gene>
<accession>A0A943YVH4</accession>
<feature type="transmembrane region" description="Helical" evidence="1">
    <location>
        <begin position="159"/>
        <end position="177"/>
    </location>
</feature>
<keyword evidence="1" id="KW-1133">Transmembrane helix</keyword>
<feature type="transmembrane region" description="Helical" evidence="1">
    <location>
        <begin position="68"/>
        <end position="89"/>
    </location>
</feature>
<protein>
    <submittedName>
        <fullName evidence="2">Uncharacterized protein</fullName>
    </submittedName>
</protein>
<dbReference type="AlphaFoldDB" id="A0A943YVH4"/>
<name>A0A943YVH4_9ACTN</name>
<keyword evidence="1" id="KW-0812">Transmembrane</keyword>
<dbReference type="EMBL" id="JAGZSV010000063">
    <property type="protein sequence ID" value="MBS6940755.1"/>
    <property type="molecule type" value="Genomic_DNA"/>
</dbReference>
<evidence type="ECO:0000313" key="3">
    <source>
        <dbReference type="Proteomes" id="UP000727506"/>
    </source>
</evidence>
<sequence length="196" mass="21894">MYLETVRHPLNVFNRWIGGWPGSAFPSMYFFLLPLLATLPHGSTLYSDRKTGYSSLVVLRGLSSKRFYAAKYIATFLSGAVIAIVPLLLDFYLTSLVFPQAMPEPSSGMYPIFAYSMWSDIFFSSPYLYVAMYLAVDFVAAGVIACIPFMFSHLLSNRALVTCSGFFLCSIAAYLFGSSDTAYLSPIDFMRPDQPF</sequence>
<feature type="transmembrane region" description="Helical" evidence="1">
    <location>
        <begin position="127"/>
        <end position="147"/>
    </location>
</feature>
<proteinExistence type="predicted"/>
<evidence type="ECO:0000256" key="1">
    <source>
        <dbReference type="SAM" id="Phobius"/>
    </source>
</evidence>
<feature type="transmembrane region" description="Helical" evidence="1">
    <location>
        <begin position="28"/>
        <end position="47"/>
    </location>
</feature>
<dbReference type="Proteomes" id="UP000727506">
    <property type="component" value="Unassembled WGS sequence"/>
</dbReference>
<organism evidence="2 3">
    <name type="scientific">Slackia piriformis</name>
    <dbReference type="NCBI Taxonomy" id="626934"/>
    <lineage>
        <taxon>Bacteria</taxon>
        <taxon>Bacillati</taxon>
        <taxon>Actinomycetota</taxon>
        <taxon>Coriobacteriia</taxon>
        <taxon>Eggerthellales</taxon>
        <taxon>Eggerthellaceae</taxon>
        <taxon>Slackia</taxon>
    </lineage>
</organism>
<reference evidence="2" key="1">
    <citation type="submission" date="2021-02" db="EMBL/GenBank/DDBJ databases">
        <title>Infant gut strain persistence is associated with maternal origin, phylogeny, and functional potential including surface adhesion and iron acquisition.</title>
        <authorList>
            <person name="Lou Y.C."/>
        </authorList>
    </citation>
    <scope>NUCLEOTIDE SEQUENCE</scope>
    <source>
        <strain evidence="2">L2_039_000G1_dasL2_039_000G1_concoct_11</strain>
    </source>
</reference>